<evidence type="ECO:0000256" key="1">
    <source>
        <dbReference type="SAM" id="MobiDB-lite"/>
    </source>
</evidence>
<gene>
    <name evidence="2" type="ORF">GA0070620_1634</name>
</gene>
<dbReference type="RefSeq" id="WP_091589287.1">
    <property type="nucleotide sequence ID" value="NZ_JBHRWG010000003.1"/>
</dbReference>
<keyword evidence="3" id="KW-1185">Reference proteome</keyword>
<feature type="compositionally biased region" description="Basic and acidic residues" evidence="1">
    <location>
        <begin position="1"/>
        <end position="25"/>
    </location>
</feature>
<sequence length="61" mass="6702">MSGAQEREHREPEESQQGEHVEPIHARPTANPSRVRMPADGPRKKHEGDPEDSGPPPGEEG</sequence>
<organism evidence="2 3">
    <name type="scientific">Micromonospora krabiensis</name>
    <dbReference type="NCBI Taxonomy" id="307121"/>
    <lineage>
        <taxon>Bacteria</taxon>
        <taxon>Bacillati</taxon>
        <taxon>Actinomycetota</taxon>
        <taxon>Actinomycetes</taxon>
        <taxon>Micromonosporales</taxon>
        <taxon>Micromonosporaceae</taxon>
        <taxon>Micromonospora</taxon>
    </lineage>
</organism>
<feature type="region of interest" description="Disordered" evidence="1">
    <location>
        <begin position="1"/>
        <end position="61"/>
    </location>
</feature>
<evidence type="ECO:0000313" key="2">
    <source>
        <dbReference type="EMBL" id="SBV26149.1"/>
    </source>
</evidence>
<evidence type="ECO:0000313" key="3">
    <source>
        <dbReference type="Proteomes" id="UP000199393"/>
    </source>
</evidence>
<dbReference type="AlphaFoldDB" id="A0A1C3N0P2"/>
<proteinExistence type="predicted"/>
<accession>A0A1C3N0P2</accession>
<dbReference type="Proteomes" id="UP000199393">
    <property type="component" value="Chromosome I"/>
</dbReference>
<protein>
    <submittedName>
        <fullName evidence="2">Uncharacterized protein</fullName>
    </submittedName>
</protein>
<reference evidence="3" key="1">
    <citation type="submission" date="2016-06" db="EMBL/GenBank/DDBJ databases">
        <authorList>
            <person name="Varghese N."/>
        </authorList>
    </citation>
    <scope>NUCLEOTIDE SEQUENCE [LARGE SCALE GENOMIC DNA]</scope>
    <source>
        <strain evidence="3">DSM 45344</strain>
    </source>
</reference>
<dbReference type="STRING" id="307121.GA0070620_1634"/>
<name>A0A1C3N0P2_9ACTN</name>
<dbReference type="EMBL" id="LT598496">
    <property type="protein sequence ID" value="SBV26149.1"/>
    <property type="molecule type" value="Genomic_DNA"/>
</dbReference>